<evidence type="ECO:0000256" key="2">
    <source>
        <dbReference type="ARBA" id="ARBA00023016"/>
    </source>
</evidence>
<evidence type="ECO:0000256" key="1">
    <source>
        <dbReference type="ARBA" id="ARBA00013134"/>
    </source>
</evidence>
<dbReference type="EMBL" id="ML978129">
    <property type="protein sequence ID" value="KAF2096502.1"/>
    <property type="molecule type" value="Genomic_DNA"/>
</dbReference>
<accession>A0A9P4IB70</accession>
<comment type="similarity">
    <text evidence="4">Belongs to the peptidase C56 family. HSP31-like subfamily.</text>
</comment>
<dbReference type="Gene3D" id="3.40.50.880">
    <property type="match status" value="1"/>
</dbReference>
<keyword evidence="8" id="KW-1185">Reference proteome</keyword>
<evidence type="ECO:0000313" key="7">
    <source>
        <dbReference type="EMBL" id="KAF2096502.1"/>
    </source>
</evidence>
<evidence type="ECO:0000256" key="3">
    <source>
        <dbReference type="ARBA" id="ARBA00023239"/>
    </source>
</evidence>
<protein>
    <recommendedName>
        <fullName evidence="1">D-lactate dehydratase</fullName>
        <ecNumber evidence="1">4.2.1.130</ecNumber>
    </recommendedName>
</protein>
<dbReference type="InterPro" id="IPR029062">
    <property type="entry name" value="Class_I_gatase-like"/>
</dbReference>
<keyword evidence="2" id="KW-0346">Stress response</keyword>
<reference evidence="7" key="1">
    <citation type="journal article" date="2020" name="Stud. Mycol.">
        <title>101 Dothideomycetes genomes: a test case for predicting lifestyles and emergence of pathogens.</title>
        <authorList>
            <person name="Haridas S."/>
            <person name="Albert R."/>
            <person name="Binder M."/>
            <person name="Bloem J."/>
            <person name="Labutti K."/>
            <person name="Salamov A."/>
            <person name="Andreopoulos B."/>
            <person name="Baker S."/>
            <person name="Barry K."/>
            <person name="Bills G."/>
            <person name="Bluhm B."/>
            <person name="Cannon C."/>
            <person name="Castanera R."/>
            <person name="Culley D."/>
            <person name="Daum C."/>
            <person name="Ezra D."/>
            <person name="Gonzalez J."/>
            <person name="Henrissat B."/>
            <person name="Kuo A."/>
            <person name="Liang C."/>
            <person name="Lipzen A."/>
            <person name="Lutzoni F."/>
            <person name="Magnuson J."/>
            <person name="Mondo S."/>
            <person name="Nolan M."/>
            <person name="Ohm R."/>
            <person name="Pangilinan J."/>
            <person name="Park H.-J."/>
            <person name="Ramirez L."/>
            <person name="Alfaro M."/>
            <person name="Sun H."/>
            <person name="Tritt A."/>
            <person name="Yoshinaga Y."/>
            <person name="Zwiers L.-H."/>
            <person name="Turgeon B."/>
            <person name="Goodwin S."/>
            <person name="Spatafora J."/>
            <person name="Crous P."/>
            <person name="Grigoriev I."/>
        </authorList>
    </citation>
    <scope>NUCLEOTIDE SEQUENCE</scope>
    <source>
        <strain evidence="7">CBS 133067</strain>
    </source>
</reference>
<keyword evidence="7" id="KW-0315">Glutamine amidotransferase</keyword>
<dbReference type="PANTHER" id="PTHR48094:SF11">
    <property type="entry name" value="GLUTATHIONE-INDEPENDENT GLYOXALASE HSP31-RELATED"/>
    <property type="match status" value="1"/>
</dbReference>
<evidence type="ECO:0000256" key="4">
    <source>
        <dbReference type="ARBA" id="ARBA00038493"/>
    </source>
</evidence>
<dbReference type="Proteomes" id="UP000799772">
    <property type="component" value="Unassembled WGS sequence"/>
</dbReference>
<evidence type="ECO:0000259" key="6">
    <source>
        <dbReference type="Pfam" id="PF01965"/>
    </source>
</evidence>
<dbReference type="SUPFAM" id="SSF52317">
    <property type="entry name" value="Class I glutamine amidotransferase-like"/>
    <property type="match status" value="1"/>
</dbReference>
<proteinExistence type="inferred from homology"/>
<dbReference type="GO" id="GO:0019243">
    <property type="term" value="P:methylglyoxal catabolic process to D-lactate via S-lactoyl-glutathione"/>
    <property type="evidence" value="ECO:0007669"/>
    <property type="project" value="TreeGrafter"/>
</dbReference>
<dbReference type="PANTHER" id="PTHR48094">
    <property type="entry name" value="PROTEIN/NUCLEIC ACID DEGLYCASE DJ-1-RELATED"/>
    <property type="match status" value="1"/>
</dbReference>
<gene>
    <name evidence="7" type="ORF">NA57DRAFT_42090</name>
</gene>
<dbReference type="EC" id="4.2.1.130" evidence="1"/>
<dbReference type="OrthoDB" id="543156at2759"/>
<comment type="caution">
    <text evidence="7">The sequence shown here is derived from an EMBL/GenBank/DDBJ whole genome shotgun (WGS) entry which is preliminary data.</text>
</comment>
<dbReference type="Pfam" id="PF01965">
    <property type="entry name" value="DJ-1_PfpI"/>
    <property type="match status" value="1"/>
</dbReference>
<sequence>MTPPHRAIIAITSAHADLFEGGGHTTGLFISEALHPFNVFKKAGFEVDFVSVTGKYFPDWLSQQPDFLPPADRAQWEDLSGELRQKLDHQLYTPDQIDASKYGIFFASAGHAALIDYPKAVGIQKIAEQIWNAGGIVSAVCHGPAIFDNLIDHSTGKPLIQGKQITGFTTEAEYDMKIMDTLKSWGNPLVEETAESMGAKYSRGAGVWDDYSIVDGRLVTGQNPQSARSTAVKVVEAFEKL</sequence>
<dbReference type="GO" id="GO:0019172">
    <property type="term" value="F:glyoxalase III activity"/>
    <property type="evidence" value="ECO:0007669"/>
    <property type="project" value="UniProtKB-EC"/>
</dbReference>
<evidence type="ECO:0000313" key="8">
    <source>
        <dbReference type="Proteomes" id="UP000799772"/>
    </source>
</evidence>
<dbReference type="GO" id="GO:0005737">
    <property type="term" value="C:cytoplasm"/>
    <property type="evidence" value="ECO:0007669"/>
    <property type="project" value="TreeGrafter"/>
</dbReference>
<evidence type="ECO:0000256" key="5">
    <source>
        <dbReference type="ARBA" id="ARBA00048082"/>
    </source>
</evidence>
<organism evidence="7 8">
    <name type="scientific">Rhizodiscina lignyota</name>
    <dbReference type="NCBI Taxonomy" id="1504668"/>
    <lineage>
        <taxon>Eukaryota</taxon>
        <taxon>Fungi</taxon>
        <taxon>Dikarya</taxon>
        <taxon>Ascomycota</taxon>
        <taxon>Pezizomycotina</taxon>
        <taxon>Dothideomycetes</taxon>
        <taxon>Pleosporomycetidae</taxon>
        <taxon>Aulographales</taxon>
        <taxon>Rhizodiscinaceae</taxon>
        <taxon>Rhizodiscina</taxon>
    </lineage>
</organism>
<keyword evidence="3" id="KW-0456">Lyase</keyword>
<feature type="domain" description="DJ-1/PfpI" evidence="6">
    <location>
        <begin position="32"/>
        <end position="236"/>
    </location>
</feature>
<dbReference type="InterPro" id="IPR002818">
    <property type="entry name" value="DJ-1/PfpI"/>
</dbReference>
<dbReference type="AlphaFoldDB" id="A0A9P4IB70"/>
<dbReference type="InterPro" id="IPR050325">
    <property type="entry name" value="Prot/Nucl_acid_deglycase"/>
</dbReference>
<name>A0A9P4IB70_9PEZI</name>
<comment type="catalytic activity">
    <reaction evidence="5">
        <text>methylglyoxal + H2O = (R)-lactate + H(+)</text>
        <dbReference type="Rhea" id="RHEA:27754"/>
        <dbReference type="ChEBI" id="CHEBI:15377"/>
        <dbReference type="ChEBI" id="CHEBI:15378"/>
        <dbReference type="ChEBI" id="CHEBI:16004"/>
        <dbReference type="ChEBI" id="CHEBI:17158"/>
        <dbReference type="EC" id="4.2.1.130"/>
    </reaction>
</comment>